<protein>
    <submittedName>
        <fullName evidence="1">Uncharacterized protein</fullName>
    </submittedName>
</protein>
<gene>
    <name evidence="1" type="ORF">Pla52o_37200</name>
</gene>
<name>A0A5C6C9Z1_9BACT</name>
<evidence type="ECO:0000313" key="1">
    <source>
        <dbReference type="EMBL" id="TWU21533.1"/>
    </source>
</evidence>
<comment type="caution">
    <text evidence="1">The sequence shown here is derived from an EMBL/GenBank/DDBJ whole genome shotgun (WGS) entry which is preliminary data.</text>
</comment>
<proteinExistence type="predicted"/>
<dbReference type="Proteomes" id="UP000316304">
    <property type="component" value="Unassembled WGS sequence"/>
</dbReference>
<sequence>MSGSAVSRTPFAYSDRVRTEYRADRAASFSLDCIQTPQSAFTAYSAKRYGIEVMDAVEFLTRRVSEGPSQDRDSLAYGRVVLIIVVFRSRKNYATKHGIREAQGDFVLSGTTKSTRPYRPHLTKLFIFNLPDPT</sequence>
<reference evidence="1 2" key="1">
    <citation type="submission" date="2019-02" db="EMBL/GenBank/DDBJ databases">
        <title>Deep-cultivation of Planctomycetes and their phenomic and genomic characterization uncovers novel biology.</title>
        <authorList>
            <person name="Wiegand S."/>
            <person name="Jogler M."/>
            <person name="Boedeker C."/>
            <person name="Pinto D."/>
            <person name="Vollmers J."/>
            <person name="Rivas-Marin E."/>
            <person name="Kohn T."/>
            <person name="Peeters S.H."/>
            <person name="Heuer A."/>
            <person name="Rast P."/>
            <person name="Oberbeckmann S."/>
            <person name="Bunk B."/>
            <person name="Jeske O."/>
            <person name="Meyerdierks A."/>
            <person name="Storesund J.E."/>
            <person name="Kallscheuer N."/>
            <person name="Luecker S."/>
            <person name="Lage O.M."/>
            <person name="Pohl T."/>
            <person name="Merkel B.J."/>
            <person name="Hornburger P."/>
            <person name="Mueller R.-W."/>
            <person name="Bruemmer F."/>
            <person name="Labrenz M."/>
            <person name="Spormann A.M."/>
            <person name="Op Den Camp H."/>
            <person name="Overmann J."/>
            <person name="Amann R."/>
            <person name="Jetten M.S.M."/>
            <person name="Mascher T."/>
            <person name="Medema M.H."/>
            <person name="Devos D.P."/>
            <person name="Kaster A.-K."/>
            <person name="Ovreas L."/>
            <person name="Rohde M."/>
            <person name="Galperin M.Y."/>
            <person name="Jogler C."/>
        </authorList>
    </citation>
    <scope>NUCLEOTIDE SEQUENCE [LARGE SCALE GENOMIC DNA]</scope>
    <source>
        <strain evidence="1 2">Pla52o</strain>
    </source>
</reference>
<organism evidence="1 2">
    <name type="scientific">Novipirellula galeiformis</name>
    <dbReference type="NCBI Taxonomy" id="2528004"/>
    <lineage>
        <taxon>Bacteria</taxon>
        <taxon>Pseudomonadati</taxon>
        <taxon>Planctomycetota</taxon>
        <taxon>Planctomycetia</taxon>
        <taxon>Pirellulales</taxon>
        <taxon>Pirellulaceae</taxon>
        <taxon>Novipirellula</taxon>
    </lineage>
</organism>
<evidence type="ECO:0000313" key="2">
    <source>
        <dbReference type="Proteomes" id="UP000316304"/>
    </source>
</evidence>
<dbReference type="EMBL" id="SJPT01000006">
    <property type="protein sequence ID" value="TWU21533.1"/>
    <property type="molecule type" value="Genomic_DNA"/>
</dbReference>
<accession>A0A5C6C9Z1</accession>
<dbReference type="AlphaFoldDB" id="A0A5C6C9Z1"/>
<keyword evidence="2" id="KW-1185">Reference proteome</keyword>